<dbReference type="GO" id="GO:0016987">
    <property type="term" value="F:sigma factor activity"/>
    <property type="evidence" value="ECO:0007669"/>
    <property type="project" value="UniProtKB-KW"/>
</dbReference>
<gene>
    <name evidence="9" type="ORF">GWK08_04195</name>
</gene>
<dbReference type="InterPro" id="IPR007627">
    <property type="entry name" value="RNA_pol_sigma70_r2"/>
</dbReference>
<keyword evidence="10" id="KW-1185">Reference proteome</keyword>
<evidence type="ECO:0000256" key="5">
    <source>
        <dbReference type="ARBA" id="ARBA00023163"/>
    </source>
</evidence>
<evidence type="ECO:0000313" key="10">
    <source>
        <dbReference type="Proteomes" id="UP000468581"/>
    </source>
</evidence>
<dbReference type="PANTHER" id="PTHR43133:SF62">
    <property type="entry name" value="RNA POLYMERASE SIGMA FACTOR SIGZ"/>
    <property type="match status" value="1"/>
</dbReference>
<dbReference type="EMBL" id="JAABOO010000001">
    <property type="protein sequence ID" value="NER12629.1"/>
    <property type="molecule type" value="Genomic_DNA"/>
</dbReference>
<keyword evidence="2 6" id="KW-0805">Transcription regulation</keyword>
<dbReference type="NCBIfam" id="TIGR02937">
    <property type="entry name" value="sigma70-ECF"/>
    <property type="match status" value="1"/>
</dbReference>
<comment type="similarity">
    <text evidence="1 6">Belongs to the sigma-70 factor family. ECF subfamily.</text>
</comment>
<dbReference type="Pfam" id="PF04545">
    <property type="entry name" value="Sigma70_r4"/>
    <property type="match status" value="1"/>
</dbReference>
<name>A0A6P0UL69_9FLAO</name>
<dbReference type="GO" id="GO:0006352">
    <property type="term" value="P:DNA-templated transcription initiation"/>
    <property type="evidence" value="ECO:0007669"/>
    <property type="project" value="InterPro"/>
</dbReference>
<feature type="domain" description="RNA polymerase sigma-70 region 4" evidence="8">
    <location>
        <begin position="125"/>
        <end position="172"/>
    </location>
</feature>
<dbReference type="Pfam" id="PF04542">
    <property type="entry name" value="Sigma70_r2"/>
    <property type="match status" value="1"/>
</dbReference>
<dbReference type="InterPro" id="IPR014284">
    <property type="entry name" value="RNA_pol_sigma-70_dom"/>
</dbReference>
<comment type="caution">
    <text evidence="9">The sequence shown here is derived from an EMBL/GenBank/DDBJ whole genome shotgun (WGS) entry which is preliminary data.</text>
</comment>
<evidence type="ECO:0000256" key="3">
    <source>
        <dbReference type="ARBA" id="ARBA00023082"/>
    </source>
</evidence>
<dbReference type="PROSITE" id="PS01063">
    <property type="entry name" value="SIGMA70_ECF"/>
    <property type="match status" value="1"/>
</dbReference>
<evidence type="ECO:0000256" key="1">
    <source>
        <dbReference type="ARBA" id="ARBA00010641"/>
    </source>
</evidence>
<organism evidence="9 10">
    <name type="scientific">Leptobacterium flavescens</name>
    <dbReference type="NCBI Taxonomy" id="472055"/>
    <lineage>
        <taxon>Bacteria</taxon>
        <taxon>Pseudomonadati</taxon>
        <taxon>Bacteroidota</taxon>
        <taxon>Flavobacteriia</taxon>
        <taxon>Flavobacteriales</taxon>
        <taxon>Flavobacteriaceae</taxon>
        <taxon>Leptobacterium</taxon>
    </lineage>
</organism>
<proteinExistence type="inferred from homology"/>
<dbReference type="SUPFAM" id="SSF88946">
    <property type="entry name" value="Sigma2 domain of RNA polymerase sigma factors"/>
    <property type="match status" value="1"/>
</dbReference>
<dbReference type="RefSeq" id="WP_163605643.1">
    <property type="nucleotide sequence ID" value="NZ_JAABOO010000001.1"/>
</dbReference>
<dbReference type="AlphaFoldDB" id="A0A6P0UL69"/>
<accession>A0A6P0UL69</accession>
<evidence type="ECO:0000256" key="2">
    <source>
        <dbReference type="ARBA" id="ARBA00023015"/>
    </source>
</evidence>
<dbReference type="InterPro" id="IPR036388">
    <property type="entry name" value="WH-like_DNA-bd_sf"/>
</dbReference>
<evidence type="ECO:0000259" key="7">
    <source>
        <dbReference type="Pfam" id="PF04542"/>
    </source>
</evidence>
<evidence type="ECO:0000256" key="4">
    <source>
        <dbReference type="ARBA" id="ARBA00023125"/>
    </source>
</evidence>
<dbReference type="InterPro" id="IPR000838">
    <property type="entry name" value="RNA_pol_sigma70_ECF_CS"/>
</dbReference>
<dbReference type="Proteomes" id="UP000468581">
    <property type="component" value="Unassembled WGS sequence"/>
</dbReference>
<dbReference type="SUPFAM" id="SSF88659">
    <property type="entry name" value="Sigma3 and sigma4 domains of RNA polymerase sigma factors"/>
    <property type="match status" value="1"/>
</dbReference>
<evidence type="ECO:0000313" key="9">
    <source>
        <dbReference type="EMBL" id="NER12629.1"/>
    </source>
</evidence>
<dbReference type="GO" id="GO:0003677">
    <property type="term" value="F:DNA binding"/>
    <property type="evidence" value="ECO:0007669"/>
    <property type="project" value="UniProtKB-KW"/>
</dbReference>
<reference evidence="9 10" key="1">
    <citation type="submission" date="2020-01" db="EMBL/GenBank/DDBJ databases">
        <title>Leptobacterium flavescens.</title>
        <authorList>
            <person name="Wang G."/>
        </authorList>
    </citation>
    <scope>NUCLEOTIDE SEQUENCE [LARGE SCALE GENOMIC DNA]</scope>
    <source>
        <strain evidence="9 10">KCTC 22160</strain>
    </source>
</reference>
<dbReference type="InterPro" id="IPR007630">
    <property type="entry name" value="RNA_pol_sigma70_r4"/>
</dbReference>
<evidence type="ECO:0000256" key="6">
    <source>
        <dbReference type="RuleBase" id="RU000716"/>
    </source>
</evidence>
<keyword evidence="4 6" id="KW-0238">DNA-binding</keyword>
<evidence type="ECO:0000259" key="8">
    <source>
        <dbReference type="Pfam" id="PF04545"/>
    </source>
</evidence>
<feature type="domain" description="RNA polymerase sigma-70 region 2" evidence="7">
    <location>
        <begin position="21"/>
        <end position="88"/>
    </location>
</feature>
<keyword evidence="3 6" id="KW-0731">Sigma factor</keyword>
<dbReference type="Gene3D" id="1.10.1740.10">
    <property type="match status" value="1"/>
</dbReference>
<protein>
    <recommendedName>
        <fullName evidence="6">RNA polymerase sigma factor</fullName>
    </recommendedName>
</protein>
<dbReference type="Gene3D" id="1.10.10.10">
    <property type="entry name" value="Winged helix-like DNA-binding domain superfamily/Winged helix DNA-binding domain"/>
    <property type="match status" value="1"/>
</dbReference>
<sequence length="176" mass="20652">MELEELVQRFQQKDIKAFEKLYDMYADNMKAVIYNIVRNEEDVEEILQDVFVKVWNNSDSYSPKKGRFYTWLINISRNAAIDKTRSKDFKKSGQNSDATFFVDIFESHDNLDSTVDAIGIKKFVNSLTERCKNLIELIYFKGYTQKEVSEEIQTPLGTIKTHLRKCISNLREIVLN</sequence>
<dbReference type="InterPro" id="IPR039425">
    <property type="entry name" value="RNA_pol_sigma-70-like"/>
</dbReference>
<keyword evidence="5 6" id="KW-0804">Transcription</keyword>
<dbReference type="PANTHER" id="PTHR43133">
    <property type="entry name" value="RNA POLYMERASE ECF-TYPE SIGMA FACTO"/>
    <property type="match status" value="1"/>
</dbReference>
<dbReference type="InterPro" id="IPR013324">
    <property type="entry name" value="RNA_pol_sigma_r3/r4-like"/>
</dbReference>
<dbReference type="InterPro" id="IPR013325">
    <property type="entry name" value="RNA_pol_sigma_r2"/>
</dbReference>